<dbReference type="RefSeq" id="WP_315571112.1">
    <property type="nucleotide sequence ID" value="NZ_CP118868.1"/>
</dbReference>
<dbReference type="PANTHER" id="PTHR23026">
    <property type="entry name" value="NADPH NITROREDUCTASE"/>
    <property type="match status" value="1"/>
</dbReference>
<name>A0ABY8C6A9_9FIRM</name>
<feature type="compositionally biased region" description="Low complexity" evidence="1">
    <location>
        <begin position="152"/>
        <end position="168"/>
    </location>
</feature>
<feature type="domain" description="Putative nitroreductase TM1586" evidence="2">
    <location>
        <begin position="3"/>
        <end position="110"/>
    </location>
</feature>
<proteinExistence type="predicted"/>
<dbReference type="Gene3D" id="3.40.109.10">
    <property type="entry name" value="NADH Oxidase"/>
    <property type="match status" value="2"/>
</dbReference>
<gene>
    <name evidence="3" type="ORF">PYS61_03820</name>
</gene>
<organism evidence="3 4">
    <name type="scientific">Amygdalobacter indicium</name>
    <dbReference type="NCBI Taxonomy" id="3029272"/>
    <lineage>
        <taxon>Bacteria</taxon>
        <taxon>Bacillati</taxon>
        <taxon>Bacillota</taxon>
        <taxon>Clostridia</taxon>
        <taxon>Eubacteriales</taxon>
        <taxon>Oscillospiraceae</taxon>
        <taxon>Amygdalobacter</taxon>
    </lineage>
</organism>
<protein>
    <submittedName>
        <fullName evidence="3">Nitroreductase family protein</fullName>
    </submittedName>
</protein>
<evidence type="ECO:0000313" key="3">
    <source>
        <dbReference type="EMBL" id="WEG35079.1"/>
    </source>
</evidence>
<reference evidence="3 4" key="1">
    <citation type="submission" date="2023-02" db="EMBL/GenBank/DDBJ databases">
        <title>Novel Oscillospiraceae bacterial genomes.</title>
        <authorList>
            <person name="Srinivasan S."/>
            <person name="Austin M.N."/>
            <person name="Fiedler T.L."/>
            <person name="Strenk S.M."/>
            <person name="Agnew K.J."/>
            <person name="Nagana Gowda G.A."/>
            <person name="Raftery D."/>
            <person name="Beamer M.A."/>
            <person name="Achilles S.L."/>
            <person name="Wiesenfeld H.C."/>
            <person name="Fredricks D.N."/>
            <person name="Hillier S.L."/>
        </authorList>
    </citation>
    <scope>NUCLEOTIDE SEQUENCE [LARGE SCALE GENOMIC DNA]</scope>
    <source>
        <strain evidence="3 4">CHIC02 1186E3-8</strain>
    </source>
</reference>
<sequence>MTLKEAILQRASVRKFKQLPIKSEELNNFMRGLKSIPGLMPGAELNFVVLTYEEAQRKYKNFSKVCTFAPYYLFFYGDDCRENWQNAGYLGEIASLWLTCNNLGACFQRCDKLLPSAETVTVTEPVSAAPVTPAAPAASVSESASELDSEPETTLKTAATTATPAASAAEAETVSDAEKFAEDKRLPLILAIGHPDKYPGKCRKIAVRKRLISGSPAINAKVELLLHAACQAPSEYNTQPWRFWVTEDTIHIFSKPSFVFRNAWHKKAQAAAVGALVANLATLAELDGCNYRIFAETQAFADIHNLQYQLSVSWN</sequence>
<accession>A0ABY8C6A9</accession>
<evidence type="ECO:0000256" key="1">
    <source>
        <dbReference type="SAM" id="MobiDB-lite"/>
    </source>
</evidence>
<evidence type="ECO:0000313" key="4">
    <source>
        <dbReference type="Proteomes" id="UP001220478"/>
    </source>
</evidence>
<keyword evidence="4" id="KW-1185">Reference proteome</keyword>
<dbReference type="InterPro" id="IPR050627">
    <property type="entry name" value="Nitroreductase/BluB"/>
</dbReference>
<dbReference type="SUPFAM" id="SSF55469">
    <property type="entry name" value="FMN-dependent nitroreductase-like"/>
    <property type="match status" value="2"/>
</dbReference>
<dbReference type="PANTHER" id="PTHR23026:SF123">
    <property type="entry name" value="NAD(P)H NITROREDUCTASE RV3131-RELATED"/>
    <property type="match status" value="1"/>
</dbReference>
<dbReference type="InterPro" id="IPR029478">
    <property type="entry name" value="TM1586_NiRdase"/>
</dbReference>
<feature type="domain" description="Putative nitroreductase TM1586" evidence="2">
    <location>
        <begin position="179"/>
        <end position="256"/>
    </location>
</feature>
<dbReference type="Pfam" id="PF14512">
    <property type="entry name" value="TM1586_NiRdase"/>
    <property type="match status" value="2"/>
</dbReference>
<evidence type="ECO:0000259" key="2">
    <source>
        <dbReference type="Pfam" id="PF14512"/>
    </source>
</evidence>
<dbReference type="Proteomes" id="UP001220478">
    <property type="component" value="Chromosome"/>
</dbReference>
<dbReference type="InterPro" id="IPR000415">
    <property type="entry name" value="Nitroreductase-like"/>
</dbReference>
<feature type="compositionally biased region" description="Low complexity" evidence="1">
    <location>
        <begin position="133"/>
        <end position="144"/>
    </location>
</feature>
<dbReference type="EMBL" id="CP118868">
    <property type="protein sequence ID" value="WEG35079.1"/>
    <property type="molecule type" value="Genomic_DNA"/>
</dbReference>
<feature type="region of interest" description="Disordered" evidence="1">
    <location>
        <begin position="133"/>
        <end position="168"/>
    </location>
</feature>